<dbReference type="PROSITE" id="PS51387">
    <property type="entry name" value="FAD_PCMH"/>
    <property type="match status" value="1"/>
</dbReference>
<evidence type="ECO:0000256" key="2">
    <source>
        <dbReference type="ARBA" id="ARBA00022827"/>
    </source>
</evidence>
<dbReference type="Pfam" id="PF01565">
    <property type="entry name" value="FAD_binding_4"/>
    <property type="match status" value="1"/>
</dbReference>
<dbReference type="InterPro" id="IPR016169">
    <property type="entry name" value="FAD-bd_PCMH_sub2"/>
</dbReference>
<dbReference type="InterPro" id="IPR016166">
    <property type="entry name" value="FAD-bd_PCMH"/>
</dbReference>
<dbReference type="Gene3D" id="3.30.465.10">
    <property type="match status" value="1"/>
</dbReference>
<keyword evidence="5" id="KW-1185">Reference proteome</keyword>
<evidence type="ECO:0000256" key="1">
    <source>
        <dbReference type="ARBA" id="ARBA00022630"/>
    </source>
</evidence>
<keyword evidence="2" id="KW-0274">FAD</keyword>
<dbReference type="PANTHER" id="PTHR42934:SF2">
    <property type="entry name" value="GLYCOLATE OXIDASE SUBUNIT GLCD"/>
    <property type="match status" value="1"/>
</dbReference>
<proteinExistence type="predicted"/>
<organism evidence="4 5">
    <name type="scientific">Flavobacterium geliluteum</name>
    <dbReference type="NCBI Taxonomy" id="2816120"/>
    <lineage>
        <taxon>Bacteria</taxon>
        <taxon>Pseudomonadati</taxon>
        <taxon>Bacteroidota</taxon>
        <taxon>Flavobacteriia</taxon>
        <taxon>Flavobacteriales</taxon>
        <taxon>Flavobacteriaceae</taxon>
        <taxon>Flavobacterium</taxon>
    </lineage>
</organism>
<dbReference type="AlphaFoldDB" id="A0A941AV89"/>
<name>A0A941AV89_9FLAO</name>
<evidence type="ECO:0000313" key="5">
    <source>
        <dbReference type="Proteomes" id="UP000675047"/>
    </source>
</evidence>
<dbReference type="Gene3D" id="3.30.70.2740">
    <property type="match status" value="1"/>
</dbReference>
<sequence length="458" mass="50557">MIENKLSILDEIRTIVGAKYLITKPDLLYKYSKDCTSNKVTIPSAVVLPKNTQEISKIIAICNETKTAITVRGGGTGVSGGALSVNSGIILSLERLNKIIEINKVDRIAIVESGVITKDLKDAVLKDGLNFPQNISSADSCFIGGNVAVSSGSPKSLKYGTTKNYVVNLEVVLPDGRIIWTGKNVSKNATGYNLTQLFSGSEGTLGVITKVVLKLVPPMKELVLMVPFTKIDNLFICVQQFFAKGYSASSIEFIDGVGFKLVSQYLDNSYHIKSTTEGILWIEIEGDYSDKLLDEALKISRHINAYTEEEIHVADNPSEVKALWKMRSKVGEAVINHTFFRDVDIVVPCSKIDEMYKAIVIIANKFNFNYTVFGHVGDGNFHVNIFQNKEQTIEQWEVNIVVWVKEIFLKALELGGTISGEHGIGKINLPYIAEAIPTAQIIMDKIKKTFDKNQIINP</sequence>
<dbReference type="InterPro" id="IPR036318">
    <property type="entry name" value="FAD-bd_PCMH-like_sf"/>
</dbReference>
<dbReference type="Pfam" id="PF02913">
    <property type="entry name" value="FAD-oxidase_C"/>
    <property type="match status" value="1"/>
</dbReference>
<dbReference type="PANTHER" id="PTHR42934">
    <property type="entry name" value="GLYCOLATE OXIDASE SUBUNIT GLCD"/>
    <property type="match status" value="1"/>
</dbReference>
<evidence type="ECO:0000313" key="4">
    <source>
        <dbReference type="EMBL" id="MBP4137064.1"/>
    </source>
</evidence>
<accession>A0A941AV89</accession>
<dbReference type="RefSeq" id="WP_210665105.1">
    <property type="nucleotide sequence ID" value="NZ_JAGFBV010000003.1"/>
</dbReference>
<dbReference type="GO" id="GO:0003824">
    <property type="term" value="F:catalytic activity"/>
    <property type="evidence" value="ECO:0007669"/>
    <property type="project" value="InterPro"/>
</dbReference>
<feature type="domain" description="FAD-binding PCMH-type" evidence="3">
    <location>
        <begin position="39"/>
        <end position="218"/>
    </location>
</feature>
<dbReference type="InterPro" id="IPR051914">
    <property type="entry name" value="FAD-linked_OxidoTrans_Type4"/>
</dbReference>
<dbReference type="SUPFAM" id="SSF55103">
    <property type="entry name" value="FAD-linked oxidases, C-terminal domain"/>
    <property type="match status" value="1"/>
</dbReference>
<dbReference type="GO" id="GO:0071949">
    <property type="term" value="F:FAD binding"/>
    <property type="evidence" value="ECO:0007669"/>
    <property type="project" value="InterPro"/>
</dbReference>
<gene>
    <name evidence="4" type="ORF">J3495_03100</name>
</gene>
<evidence type="ECO:0000259" key="3">
    <source>
        <dbReference type="PROSITE" id="PS51387"/>
    </source>
</evidence>
<dbReference type="Proteomes" id="UP000675047">
    <property type="component" value="Unassembled WGS sequence"/>
</dbReference>
<dbReference type="InterPro" id="IPR016164">
    <property type="entry name" value="FAD-linked_Oxase-like_C"/>
</dbReference>
<keyword evidence="1" id="KW-0285">Flavoprotein</keyword>
<dbReference type="SUPFAM" id="SSF56176">
    <property type="entry name" value="FAD-binding/transporter-associated domain-like"/>
    <property type="match status" value="1"/>
</dbReference>
<comment type="caution">
    <text evidence="4">The sequence shown here is derived from an EMBL/GenBank/DDBJ whole genome shotgun (WGS) entry which is preliminary data.</text>
</comment>
<protein>
    <submittedName>
        <fullName evidence="4">FAD-binding protein</fullName>
    </submittedName>
</protein>
<reference evidence="4 5" key="1">
    <citation type="submission" date="2021-03" db="EMBL/GenBank/DDBJ databases">
        <title>Flavobacterium Flabelliformis Sp. Nov. And Flavobacterium Geliluteum Sp. Nov., Two Novel Multidrug Resistant Psychrophilic Species Isolated From Antarctica.</title>
        <authorList>
            <person name="Kralova S."/>
            <person name="Busse H.J."/>
            <person name="Bezdicek M."/>
            <person name="Nykrynova M."/>
            <person name="Kroupova E."/>
            <person name="Krsek D."/>
            <person name="Sedlacek I."/>
        </authorList>
    </citation>
    <scope>NUCLEOTIDE SEQUENCE [LARGE SCALE GENOMIC DNA]</scope>
    <source>
        <strain evidence="4 5">P7388</strain>
    </source>
</reference>
<dbReference type="InterPro" id="IPR004113">
    <property type="entry name" value="FAD-bd_oxidored_4_C"/>
</dbReference>
<dbReference type="InterPro" id="IPR006094">
    <property type="entry name" value="Oxid_FAD_bind_N"/>
</dbReference>
<dbReference type="EMBL" id="JAGFBV010000003">
    <property type="protein sequence ID" value="MBP4137064.1"/>
    <property type="molecule type" value="Genomic_DNA"/>
</dbReference>